<evidence type="ECO:0000313" key="6">
    <source>
        <dbReference type="Proteomes" id="UP000678513"/>
    </source>
</evidence>
<dbReference type="InterPro" id="IPR008984">
    <property type="entry name" value="SMAD_FHA_dom_sf"/>
</dbReference>
<accession>A0ABX7Y613</accession>
<dbReference type="SMART" id="SM00240">
    <property type="entry name" value="FHA"/>
    <property type="match status" value="1"/>
</dbReference>
<dbReference type="Gene3D" id="2.60.200.20">
    <property type="match status" value="1"/>
</dbReference>
<evidence type="ECO:0000259" key="4">
    <source>
        <dbReference type="PROSITE" id="PS50006"/>
    </source>
</evidence>
<dbReference type="Pfam" id="PF00498">
    <property type="entry name" value="FHA"/>
    <property type="match status" value="1"/>
</dbReference>
<dbReference type="EMBL" id="CP072384">
    <property type="protein sequence ID" value="QUC08506.1"/>
    <property type="molecule type" value="Genomic_DNA"/>
</dbReference>
<evidence type="ECO:0000256" key="1">
    <source>
        <dbReference type="ARBA" id="ARBA00022553"/>
    </source>
</evidence>
<dbReference type="SUPFAM" id="SSF49879">
    <property type="entry name" value="SMAD/FHA domain"/>
    <property type="match status" value="1"/>
</dbReference>
<keyword evidence="3" id="KW-0472">Membrane</keyword>
<keyword evidence="3" id="KW-1133">Transmembrane helix</keyword>
<dbReference type="CDD" id="cd00060">
    <property type="entry name" value="FHA"/>
    <property type="match status" value="1"/>
</dbReference>
<organism evidence="5 6">
    <name type="scientific">Arachnia rubra</name>
    <dbReference type="NCBI Taxonomy" id="1547448"/>
    <lineage>
        <taxon>Bacteria</taxon>
        <taxon>Bacillati</taxon>
        <taxon>Actinomycetota</taxon>
        <taxon>Actinomycetes</taxon>
        <taxon>Propionibacteriales</taxon>
        <taxon>Propionibacteriaceae</taxon>
        <taxon>Arachnia</taxon>
    </lineage>
</organism>
<gene>
    <name evidence="5" type="ORF">J5A65_01795</name>
</gene>
<reference evidence="5 6" key="1">
    <citation type="submission" date="2021-03" db="EMBL/GenBank/DDBJ databases">
        <title>Human Oral Microbial Genomes.</title>
        <authorList>
            <person name="Johnston C.D."/>
            <person name="Chen T."/>
            <person name="Dewhirst F.E."/>
        </authorList>
    </citation>
    <scope>NUCLEOTIDE SEQUENCE [LARGE SCALE GENOMIC DNA]</scope>
    <source>
        <strain evidence="5 6">DSMZ 100122</strain>
    </source>
</reference>
<feature type="compositionally biased region" description="Pro residues" evidence="2">
    <location>
        <begin position="210"/>
        <end position="236"/>
    </location>
</feature>
<evidence type="ECO:0000313" key="5">
    <source>
        <dbReference type="EMBL" id="QUC08506.1"/>
    </source>
</evidence>
<dbReference type="Proteomes" id="UP000678513">
    <property type="component" value="Chromosome"/>
</dbReference>
<feature type="compositionally biased region" description="Basic and acidic residues" evidence="2">
    <location>
        <begin position="254"/>
        <end position="269"/>
    </location>
</feature>
<evidence type="ECO:0000256" key="3">
    <source>
        <dbReference type="SAM" id="Phobius"/>
    </source>
</evidence>
<feature type="transmembrane region" description="Helical" evidence="3">
    <location>
        <begin position="42"/>
        <end position="61"/>
    </location>
</feature>
<name>A0ABX7Y613_9ACTN</name>
<protein>
    <submittedName>
        <fullName evidence="5">FHA domain-containing protein</fullName>
    </submittedName>
</protein>
<sequence length="467" mass="48412">MTQLDLATLSPPAAPGSAASPVEAGQTGDDLKLKPVSGLVRALVYLTDLACVFAVTGLLWWLFPSPVLAGITIAEAIVVLTLFRARTGRTPGALATGTAAVAHGSNHAPGLGKQLVRSILMTLLHVTAVGPLVGCFMSRDGRDWVDRISGTAMVSLRTSAEETEQDKETVEEEITEPRQGQGFPDLQQLPVSPESSVPAPASTSPVAPASSPPRPSPFYPGTAVPPPDRTQKPSPPATSWSRAGVPQESPAPATRKEGPATRKEVRRDTGAPPPRGGVTRLTWDWGGPPEPPAPSASPPRRAAASQDPAPAAPSSPAAAPAGPLSPRRAAAHSPQTSKAEPPTVTRRVAGPNGLPRATFLWVVVDSGQKEKVDAALVIGREPSTSTAGERLIAVPDSTNSISRTHLRLGPARNGVWVEDASSTNGTALRAADGKITLLEPGRRILVPAGTMIIMGKRTMTIMGGAVQ</sequence>
<feature type="region of interest" description="Disordered" evidence="2">
    <location>
        <begin position="156"/>
        <end position="352"/>
    </location>
</feature>
<dbReference type="PROSITE" id="PS50006">
    <property type="entry name" value="FHA_DOMAIN"/>
    <property type="match status" value="1"/>
</dbReference>
<feature type="domain" description="FHA" evidence="4">
    <location>
        <begin position="376"/>
        <end position="428"/>
    </location>
</feature>
<dbReference type="InterPro" id="IPR000253">
    <property type="entry name" value="FHA_dom"/>
</dbReference>
<feature type="compositionally biased region" description="Low complexity" evidence="2">
    <location>
        <begin position="298"/>
        <end position="328"/>
    </location>
</feature>
<evidence type="ECO:0000256" key="2">
    <source>
        <dbReference type="SAM" id="MobiDB-lite"/>
    </source>
</evidence>
<feature type="compositionally biased region" description="Pro residues" evidence="2">
    <location>
        <begin position="288"/>
        <end position="297"/>
    </location>
</feature>
<keyword evidence="6" id="KW-1185">Reference proteome</keyword>
<keyword evidence="3" id="KW-0812">Transmembrane</keyword>
<keyword evidence="1" id="KW-0597">Phosphoprotein</keyword>
<feature type="compositionally biased region" description="Acidic residues" evidence="2">
    <location>
        <begin position="161"/>
        <end position="174"/>
    </location>
</feature>
<feature type="region of interest" description="Disordered" evidence="2">
    <location>
        <begin position="1"/>
        <end position="26"/>
    </location>
</feature>
<feature type="compositionally biased region" description="Low complexity" evidence="2">
    <location>
        <begin position="190"/>
        <end position="209"/>
    </location>
</feature>
<proteinExistence type="predicted"/>
<dbReference type="RefSeq" id="WP_212324504.1">
    <property type="nucleotide sequence ID" value="NZ_AP024463.1"/>
</dbReference>